<name>A0A8J7GUG7_9ACTN</name>
<dbReference type="SUPFAM" id="SSF82171">
    <property type="entry name" value="DPP6 N-terminal domain-like"/>
    <property type="match status" value="1"/>
</dbReference>
<dbReference type="EMBL" id="JADOUF010000001">
    <property type="protein sequence ID" value="MBG6138343.1"/>
    <property type="molecule type" value="Genomic_DNA"/>
</dbReference>
<dbReference type="InterPro" id="IPR001375">
    <property type="entry name" value="Peptidase_S9_cat"/>
</dbReference>
<dbReference type="GO" id="GO:0004252">
    <property type="term" value="F:serine-type endopeptidase activity"/>
    <property type="evidence" value="ECO:0007669"/>
    <property type="project" value="TreeGrafter"/>
</dbReference>
<dbReference type="AlphaFoldDB" id="A0A8J7GUG7"/>
<dbReference type="GO" id="GO:0006508">
    <property type="term" value="P:proteolysis"/>
    <property type="evidence" value="ECO:0007669"/>
    <property type="project" value="InterPro"/>
</dbReference>
<feature type="domain" description="Peptidase S9 prolyl oligopeptidase catalytic" evidence="2">
    <location>
        <begin position="391"/>
        <end position="591"/>
    </location>
</feature>
<dbReference type="Gene3D" id="2.130.10.120">
    <property type="entry name" value="Prolyl oligopeptidase, N-terminal domain"/>
    <property type="match status" value="1"/>
</dbReference>
<dbReference type="Proteomes" id="UP000622552">
    <property type="component" value="Unassembled WGS sequence"/>
</dbReference>
<protein>
    <submittedName>
        <fullName evidence="3">Pimeloyl-ACP methyl ester carboxylesterase</fullName>
    </submittedName>
</protein>
<dbReference type="PANTHER" id="PTHR42776:SF27">
    <property type="entry name" value="DIPEPTIDYL PEPTIDASE FAMILY MEMBER 6"/>
    <property type="match status" value="1"/>
</dbReference>
<dbReference type="InterPro" id="IPR029058">
    <property type="entry name" value="AB_hydrolase_fold"/>
</dbReference>
<dbReference type="Gene3D" id="3.40.50.1820">
    <property type="entry name" value="alpha/beta hydrolase"/>
    <property type="match status" value="1"/>
</dbReference>
<evidence type="ECO:0000256" key="1">
    <source>
        <dbReference type="ARBA" id="ARBA00022801"/>
    </source>
</evidence>
<keyword evidence="4" id="KW-1185">Reference proteome</keyword>
<keyword evidence="1" id="KW-0378">Hydrolase</keyword>
<accession>A0A8J7GUG7</accession>
<comment type="caution">
    <text evidence="3">The sequence shown here is derived from an EMBL/GenBank/DDBJ whole genome shotgun (WGS) entry which is preliminary data.</text>
</comment>
<sequence length="592" mass="63413">MSHTLLRNLLDVARVSLLDIDDTGRILISCDTAGSADLHMLTDGALARVTDLPDACTGRFGPDGDLIVQHDTDGDGHTRLRRAPLAGGLPGDAPQTLLPPDGGVTLLCDTGPGWIAYTTNRANGVDFDLYLRDTRTGRETLLHHGGLIAQAAVRAHPDQPLKNHTALITVWSDRQFGTELHIRTPGHSHLLPAPPGTMQTHPHVTPAGQLICASNANADHAEIIALDAAGHHRTLVSAPGHDLYPVVPKAGGHLLSVRNTHGFDQLTLHDPDGQAIRTFEFGEEGVHTVRCSPSGRHIAVHVNSPGSPAEIHHIDTTTLAVTGVYSARAAHTLPPPRANGLRVEHATSIDGEQVPCLLYPPDTQAGPARTVLMLHGGPQSQDFPVFSPLRSALTAAGFLVVSPNVRGSTGYGKRWYGLDDRARRADAIADLEAIWAHLPSWGGRPDAVVLVGGSYGGYMTLAGLAFQPGLWAGGVDLMGPSRLDDYLAGTAAYRRAVVEAEYGRLDTDLDLLRALSPGHHTERITRPVLIIHGRHDPKIPLAESENLHAQLTSQGVPSELVVYPDEGHGLAHRHNRLDAYTRILDFIGRCTQ</sequence>
<dbReference type="Pfam" id="PF00326">
    <property type="entry name" value="Peptidase_S9"/>
    <property type="match status" value="1"/>
</dbReference>
<dbReference type="PANTHER" id="PTHR42776">
    <property type="entry name" value="SERINE PEPTIDASE S9 FAMILY MEMBER"/>
    <property type="match status" value="1"/>
</dbReference>
<reference evidence="3" key="1">
    <citation type="submission" date="2020-11" db="EMBL/GenBank/DDBJ databases">
        <title>Sequencing the genomes of 1000 actinobacteria strains.</title>
        <authorList>
            <person name="Klenk H.-P."/>
        </authorList>
    </citation>
    <scope>NUCLEOTIDE SEQUENCE</scope>
    <source>
        <strain evidence="3">DSM 45356</strain>
    </source>
</reference>
<evidence type="ECO:0000313" key="4">
    <source>
        <dbReference type="Proteomes" id="UP000622552"/>
    </source>
</evidence>
<organism evidence="3 4">
    <name type="scientific">Longispora fulva</name>
    <dbReference type="NCBI Taxonomy" id="619741"/>
    <lineage>
        <taxon>Bacteria</taxon>
        <taxon>Bacillati</taxon>
        <taxon>Actinomycetota</taxon>
        <taxon>Actinomycetes</taxon>
        <taxon>Micromonosporales</taxon>
        <taxon>Micromonosporaceae</taxon>
        <taxon>Longispora</taxon>
    </lineage>
</organism>
<evidence type="ECO:0000259" key="2">
    <source>
        <dbReference type="Pfam" id="PF00326"/>
    </source>
</evidence>
<proteinExistence type="predicted"/>
<dbReference type="SUPFAM" id="SSF53474">
    <property type="entry name" value="alpha/beta-Hydrolases"/>
    <property type="match status" value="1"/>
</dbReference>
<gene>
    <name evidence="3" type="ORF">IW245_004537</name>
</gene>
<evidence type="ECO:0000313" key="3">
    <source>
        <dbReference type="EMBL" id="MBG6138343.1"/>
    </source>
</evidence>
<dbReference type="RefSeq" id="WP_197005116.1">
    <property type="nucleotide sequence ID" value="NZ_BONS01000017.1"/>
</dbReference>